<evidence type="ECO:0000256" key="1">
    <source>
        <dbReference type="SAM" id="MobiDB-lite"/>
    </source>
</evidence>
<feature type="region of interest" description="Disordered" evidence="1">
    <location>
        <begin position="218"/>
        <end position="239"/>
    </location>
</feature>
<dbReference type="RefSeq" id="WP_084705715.1">
    <property type="nucleotide sequence ID" value="NZ_JOIJ01000004.1"/>
</dbReference>
<dbReference type="PANTHER" id="PTHR34071">
    <property type="entry name" value="5-NITROIMIDAZOLE ANTIBIOTICS RESISTANCE PROTEIN, NIMA-FAMILY-RELATED PROTEIN-RELATED"/>
    <property type="match status" value="1"/>
</dbReference>
<organism evidence="2 3">
    <name type="scientific">Prauserella rugosa</name>
    <dbReference type="NCBI Taxonomy" id="43354"/>
    <lineage>
        <taxon>Bacteria</taxon>
        <taxon>Bacillati</taxon>
        <taxon>Actinomycetota</taxon>
        <taxon>Actinomycetes</taxon>
        <taxon>Pseudonocardiales</taxon>
        <taxon>Pseudonocardiaceae</taxon>
        <taxon>Prauserella</taxon>
    </lineage>
</organism>
<evidence type="ECO:0000313" key="2">
    <source>
        <dbReference type="EMBL" id="TWH22830.1"/>
    </source>
</evidence>
<accession>A0A660CH89</accession>
<gene>
    <name evidence="2" type="ORF">JD82_04722</name>
</gene>
<sequence length="239" mass="24999">MSSSSSTTPVPPAAGSGLRTPAPLSSTPRSTLTRKKDRASTDRADLHAVLDAGLVCHVALVSNGSPVCVPTGYGRDGETLYLHGSTGSGNVRAAGSGVDICVTVTIVDGIVYARSLNNHTFNYRCAVVHGRARPVTGDDERDHALRVISEHLAPGSWDYARTPNAKELAGVAVLALDLDEASVKMRGAEPGEQQEDVGTDDVWAGVVGVRTVFDPPKPASYVPGDLPVPPHIAERTPHP</sequence>
<name>A0A660CH89_9PSEU</name>
<dbReference type="Pfam" id="PF12900">
    <property type="entry name" value="Pyridox_ox_2"/>
    <property type="match status" value="1"/>
</dbReference>
<dbReference type="InterPro" id="IPR024747">
    <property type="entry name" value="Pyridox_Oxase-rel"/>
</dbReference>
<dbReference type="Gene3D" id="2.30.110.10">
    <property type="entry name" value="Electron Transport, Fmn-binding Protein, Chain A"/>
    <property type="match status" value="1"/>
</dbReference>
<keyword evidence="3" id="KW-1185">Reference proteome</keyword>
<evidence type="ECO:0008006" key="4">
    <source>
        <dbReference type="Google" id="ProtNLM"/>
    </source>
</evidence>
<proteinExistence type="predicted"/>
<dbReference type="Proteomes" id="UP000317303">
    <property type="component" value="Unassembled WGS sequence"/>
</dbReference>
<reference evidence="2 3" key="1">
    <citation type="submission" date="2019-07" db="EMBL/GenBank/DDBJ databases">
        <title>R&amp;d 2014.</title>
        <authorList>
            <person name="Klenk H.-P."/>
        </authorList>
    </citation>
    <scope>NUCLEOTIDE SEQUENCE [LARGE SCALE GENOMIC DNA]</scope>
    <source>
        <strain evidence="2 3">DSM 43194</strain>
    </source>
</reference>
<protein>
    <recommendedName>
        <fullName evidence="4">Nitroimidazol reductase NimA-like FMN-containing flavoprotein (Pyridoxamine 5'-phosphate oxidase superfamily)</fullName>
    </recommendedName>
</protein>
<dbReference type="SUPFAM" id="SSF50475">
    <property type="entry name" value="FMN-binding split barrel"/>
    <property type="match status" value="1"/>
</dbReference>
<dbReference type="EMBL" id="VLJV01000001">
    <property type="protein sequence ID" value="TWH22830.1"/>
    <property type="molecule type" value="Genomic_DNA"/>
</dbReference>
<dbReference type="OrthoDB" id="116031at2"/>
<evidence type="ECO:0000313" key="3">
    <source>
        <dbReference type="Proteomes" id="UP000317303"/>
    </source>
</evidence>
<feature type="region of interest" description="Disordered" evidence="1">
    <location>
        <begin position="1"/>
        <end position="41"/>
    </location>
</feature>
<dbReference type="InterPro" id="IPR012349">
    <property type="entry name" value="Split_barrel_FMN-bd"/>
</dbReference>
<comment type="caution">
    <text evidence="2">The sequence shown here is derived from an EMBL/GenBank/DDBJ whole genome shotgun (WGS) entry which is preliminary data.</text>
</comment>
<dbReference type="PANTHER" id="PTHR34071:SF2">
    <property type="entry name" value="FLAVIN-NUCLEOTIDE-BINDING PROTEIN"/>
    <property type="match status" value="1"/>
</dbReference>
<dbReference type="AlphaFoldDB" id="A0A660CH89"/>